<proteinExistence type="predicted"/>
<organism evidence="1 2">
    <name type="scientific">Abyssalbus ytuae</name>
    <dbReference type="NCBI Taxonomy" id="2926907"/>
    <lineage>
        <taxon>Bacteria</taxon>
        <taxon>Pseudomonadati</taxon>
        <taxon>Bacteroidota</taxon>
        <taxon>Flavobacteriia</taxon>
        <taxon>Flavobacteriales</taxon>
        <taxon>Flavobacteriaceae</taxon>
        <taxon>Abyssalbus</taxon>
    </lineage>
</organism>
<dbReference type="AlphaFoldDB" id="A0A9E6ZL08"/>
<evidence type="ECO:0000313" key="2">
    <source>
        <dbReference type="Proteomes" id="UP000831290"/>
    </source>
</evidence>
<gene>
    <name evidence="1" type="ORF">MQE35_10550</name>
</gene>
<keyword evidence="2" id="KW-1185">Reference proteome</keyword>
<dbReference type="Proteomes" id="UP000831290">
    <property type="component" value="Chromosome"/>
</dbReference>
<evidence type="ECO:0000313" key="1">
    <source>
        <dbReference type="EMBL" id="UOB16175.1"/>
    </source>
</evidence>
<dbReference type="InterPro" id="IPR045534">
    <property type="entry name" value="DUF6428"/>
</dbReference>
<dbReference type="RefSeq" id="WP_255841341.1">
    <property type="nucleotide sequence ID" value="NZ_CP094358.1"/>
</dbReference>
<accession>A0A9E6ZL08</accession>
<protein>
    <submittedName>
        <fullName evidence="1">DUF6428 family protein</fullName>
    </submittedName>
</protein>
<sequence>MTTAEFLNLLKEQQDKSLLFEYSNNHLVGANYHITEVKNTTYDTVDCGGGTNFWKETIVQLWESPTEIGKRDYMTVYKALSILKKVNRIKPMDESTEIKFEYGNKKFHTSQLFVNDYEISEKKLIIKLAVEKTDCKAKEICCAPENDNPEVKVCCEENSGCC</sequence>
<dbReference type="KEGG" id="fbm:MQE35_10550"/>
<name>A0A9E6ZL08_9FLAO</name>
<reference evidence="1" key="1">
    <citation type="submission" date="2022-03" db="EMBL/GenBank/DDBJ databases">
        <title>Description of Abyssus ytuae gen. nov., sp. nov., a novel member of the family Flavobacteriaceae isolated from the sediment of Mariana Trench.</title>
        <authorList>
            <person name="Zhang J."/>
            <person name="Xu X."/>
        </authorList>
    </citation>
    <scope>NUCLEOTIDE SEQUENCE</scope>
    <source>
        <strain evidence="1">MT3330</strain>
    </source>
</reference>
<dbReference type="Pfam" id="PF20001">
    <property type="entry name" value="DUF6428"/>
    <property type="match status" value="1"/>
</dbReference>
<dbReference type="EMBL" id="CP094358">
    <property type="protein sequence ID" value="UOB16175.1"/>
    <property type="molecule type" value="Genomic_DNA"/>
</dbReference>